<feature type="domain" description="YdbS-like PH" evidence="1">
    <location>
        <begin position="59"/>
        <end position="125"/>
    </location>
</feature>
<sequence length="140" mass="15936">MSDENTVYVAKLHKILFFWPTALIVASILIGSSYPSFREAALMMVAIGALWAMMMWVTWRFSSLTILKKQVVLRSGMLVRKTVDIPYSKIETMDIRQSVMGSLLRYGTLVITGTGGTHHTLDYLANPLVCRRHIEQMMHE</sequence>
<organism evidence="2 3">
    <name type="scientific">Legionella geestiana</name>
    <dbReference type="NCBI Taxonomy" id="45065"/>
    <lineage>
        <taxon>Bacteria</taxon>
        <taxon>Pseudomonadati</taxon>
        <taxon>Pseudomonadota</taxon>
        <taxon>Gammaproteobacteria</taxon>
        <taxon>Legionellales</taxon>
        <taxon>Legionellaceae</taxon>
        <taxon>Legionella</taxon>
    </lineage>
</organism>
<gene>
    <name evidence="2" type="ORF">Lgee_1237</name>
</gene>
<name>A0A0W0TU82_9GAMM</name>
<comment type="caution">
    <text evidence="2">The sequence shown here is derived from an EMBL/GenBank/DDBJ whole genome shotgun (WGS) entry which is preliminary data.</text>
</comment>
<keyword evidence="2" id="KW-0472">Membrane</keyword>
<evidence type="ECO:0000313" key="2">
    <source>
        <dbReference type="EMBL" id="KTC99299.1"/>
    </source>
</evidence>
<reference evidence="2 3" key="1">
    <citation type="submission" date="2015-11" db="EMBL/GenBank/DDBJ databases">
        <title>Genomic analysis of 38 Legionella species identifies large and diverse effector repertoires.</title>
        <authorList>
            <person name="Burstein D."/>
            <person name="Amaro F."/>
            <person name="Zusman T."/>
            <person name="Lifshitz Z."/>
            <person name="Cohen O."/>
            <person name="Gilbert J.A."/>
            <person name="Pupko T."/>
            <person name="Shuman H.A."/>
            <person name="Segal G."/>
        </authorList>
    </citation>
    <scope>NUCLEOTIDE SEQUENCE [LARGE SCALE GENOMIC DNA]</scope>
    <source>
        <strain evidence="2 3">ATCC 49504</strain>
    </source>
</reference>
<dbReference type="EMBL" id="LNYC01000045">
    <property type="protein sequence ID" value="KTC99299.1"/>
    <property type="molecule type" value="Genomic_DNA"/>
</dbReference>
<dbReference type="Pfam" id="PF03703">
    <property type="entry name" value="bPH_2"/>
    <property type="match status" value="1"/>
</dbReference>
<keyword evidence="2" id="KW-0812">Transmembrane</keyword>
<accession>A0A0W0TU82</accession>
<dbReference type="PANTHER" id="PTHR37938">
    <property type="entry name" value="BLL0215 PROTEIN"/>
    <property type="match status" value="1"/>
</dbReference>
<dbReference type="Proteomes" id="UP000054785">
    <property type="component" value="Unassembled WGS sequence"/>
</dbReference>
<dbReference type="InterPro" id="IPR005182">
    <property type="entry name" value="YdbS-like_PH"/>
</dbReference>
<evidence type="ECO:0000313" key="3">
    <source>
        <dbReference type="Proteomes" id="UP000054785"/>
    </source>
</evidence>
<keyword evidence="3" id="KW-1185">Reference proteome</keyword>
<evidence type="ECO:0000259" key="1">
    <source>
        <dbReference type="Pfam" id="PF03703"/>
    </source>
</evidence>
<proteinExistence type="predicted"/>
<protein>
    <submittedName>
        <fullName evidence="2">Transmembrane protein</fullName>
    </submittedName>
</protein>
<dbReference type="OrthoDB" id="3378680at2"/>
<dbReference type="RefSeq" id="WP_028386862.1">
    <property type="nucleotide sequence ID" value="NZ_CAAAHN010000032.1"/>
</dbReference>
<dbReference type="AlphaFoldDB" id="A0A0W0TU82"/>
<dbReference type="PATRIC" id="fig|45065.4.peg.1336"/>
<dbReference type="STRING" id="45065.Lgee_1237"/>
<dbReference type="PANTHER" id="PTHR37938:SF1">
    <property type="entry name" value="BLL0215 PROTEIN"/>
    <property type="match status" value="1"/>
</dbReference>